<name>A0ABQ3Y1D4_9ACTN</name>
<dbReference type="RefSeq" id="WP_203761711.1">
    <property type="nucleotide sequence ID" value="NZ_BAAABO010000027.1"/>
</dbReference>
<feature type="domain" description="HTH cro/C1-type" evidence="1">
    <location>
        <begin position="10"/>
        <end position="66"/>
    </location>
</feature>
<organism evidence="2 3">
    <name type="scientific">Paractinoplanes deccanensis</name>
    <dbReference type="NCBI Taxonomy" id="113561"/>
    <lineage>
        <taxon>Bacteria</taxon>
        <taxon>Bacillati</taxon>
        <taxon>Actinomycetota</taxon>
        <taxon>Actinomycetes</taxon>
        <taxon>Micromonosporales</taxon>
        <taxon>Micromonosporaceae</taxon>
        <taxon>Paractinoplanes</taxon>
    </lineage>
</organism>
<dbReference type="SMART" id="SM00382">
    <property type="entry name" value="AAA"/>
    <property type="match status" value="1"/>
</dbReference>
<dbReference type="CDD" id="cd00093">
    <property type="entry name" value="HTH_XRE"/>
    <property type="match status" value="1"/>
</dbReference>
<dbReference type="Gene3D" id="3.40.50.300">
    <property type="entry name" value="P-loop containing nucleotide triphosphate hydrolases"/>
    <property type="match status" value="1"/>
</dbReference>
<dbReference type="InterPro" id="IPR001387">
    <property type="entry name" value="Cro/C1-type_HTH"/>
</dbReference>
<dbReference type="Gene3D" id="1.10.260.40">
    <property type="entry name" value="lambda repressor-like DNA-binding domains"/>
    <property type="match status" value="1"/>
</dbReference>
<dbReference type="Proteomes" id="UP000609879">
    <property type="component" value="Unassembled WGS sequence"/>
</dbReference>
<dbReference type="InterPro" id="IPR010982">
    <property type="entry name" value="Lambda_DNA-bd_dom_sf"/>
</dbReference>
<dbReference type="SMART" id="SM00530">
    <property type="entry name" value="HTH_XRE"/>
    <property type="match status" value="1"/>
</dbReference>
<gene>
    <name evidence="2" type="ORF">Ade02nite_24360</name>
</gene>
<dbReference type="SUPFAM" id="SSF52540">
    <property type="entry name" value="P-loop containing nucleoside triphosphate hydrolases"/>
    <property type="match status" value="1"/>
</dbReference>
<dbReference type="PRINTS" id="PR00364">
    <property type="entry name" value="DISEASERSIST"/>
</dbReference>
<accession>A0ABQ3Y1D4</accession>
<protein>
    <recommendedName>
        <fullName evidence="1">HTH cro/C1-type domain-containing protein</fullName>
    </recommendedName>
</protein>
<dbReference type="InterPro" id="IPR003593">
    <property type="entry name" value="AAA+_ATPase"/>
</dbReference>
<comment type="caution">
    <text evidence="2">The sequence shown here is derived from an EMBL/GenBank/DDBJ whole genome shotgun (WGS) entry which is preliminary data.</text>
</comment>
<reference evidence="2 3" key="1">
    <citation type="submission" date="2021-01" db="EMBL/GenBank/DDBJ databases">
        <title>Whole genome shotgun sequence of Actinoplanes deccanensis NBRC 13994.</title>
        <authorList>
            <person name="Komaki H."/>
            <person name="Tamura T."/>
        </authorList>
    </citation>
    <scope>NUCLEOTIDE SEQUENCE [LARGE SCALE GENOMIC DNA]</scope>
    <source>
        <strain evidence="2 3">NBRC 13994</strain>
    </source>
</reference>
<dbReference type="PROSITE" id="PS50943">
    <property type="entry name" value="HTH_CROC1"/>
    <property type="match status" value="1"/>
</dbReference>
<evidence type="ECO:0000259" key="1">
    <source>
        <dbReference type="PROSITE" id="PS50943"/>
    </source>
</evidence>
<evidence type="ECO:0000313" key="3">
    <source>
        <dbReference type="Proteomes" id="UP000609879"/>
    </source>
</evidence>
<dbReference type="InterPro" id="IPR027417">
    <property type="entry name" value="P-loop_NTPase"/>
</dbReference>
<proteinExistence type="predicted"/>
<dbReference type="Pfam" id="PF13560">
    <property type="entry name" value="HTH_31"/>
    <property type="match status" value="1"/>
</dbReference>
<evidence type="ECO:0000313" key="2">
    <source>
        <dbReference type="EMBL" id="GID73795.1"/>
    </source>
</evidence>
<sequence>MSAVPLGRRLRGLRQAAGLTLEALAARSGVSVRAISDIERGRSLEPQARTVRALADALEVGDADRTALYEAARPPAAEAPPLCLLPADLPDFTGRAAELARLGELMRPGGSVVLCGPPGIGKTALAVHAAHASCDRFPGGRLFVDLRGLEPALVAYRLLRACGVEETAIPAAAEDRADLLRRTLAERTRLLMLDNAADEPQVRPLLPHDGVTTVVITARSPLTGLIGAERLRAGPLGDDDAAAMLRAVVHADGDDPALHEIARLCGNYPLALRIAGSRLLSRPGWTAATLADRLADPARRLDRLVAGDLRMRDALASACERLSPRSRSVLRALARGETVDADDQVDELAEAGLITRAGVPELVRLFVLTTP</sequence>
<dbReference type="PANTHER" id="PTHR47691">
    <property type="entry name" value="REGULATOR-RELATED"/>
    <property type="match status" value="1"/>
</dbReference>
<keyword evidence="3" id="KW-1185">Reference proteome</keyword>
<dbReference type="SUPFAM" id="SSF47413">
    <property type="entry name" value="lambda repressor-like DNA-binding domains"/>
    <property type="match status" value="1"/>
</dbReference>
<dbReference type="PANTHER" id="PTHR47691:SF3">
    <property type="entry name" value="HTH-TYPE TRANSCRIPTIONAL REGULATOR RV0890C-RELATED"/>
    <property type="match status" value="1"/>
</dbReference>
<dbReference type="EMBL" id="BOMI01000038">
    <property type="protein sequence ID" value="GID73795.1"/>
    <property type="molecule type" value="Genomic_DNA"/>
</dbReference>